<evidence type="ECO:0000313" key="1">
    <source>
        <dbReference type="EMBL" id="JAH76861.1"/>
    </source>
</evidence>
<accession>A0A0E9VFU0</accession>
<name>A0A0E9VFU0_ANGAN</name>
<reference evidence="1" key="2">
    <citation type="journal article" date="2015" name="Fish Shellfish Immunol.">
        <title>Early steps in the European eel (Anguilla anguilla)-Vibrio vulnificus interaction in the gills: Role of the RtxA13 toxin.</title>
        <authorList>
            <person name="Callol A."/>
            <person name="Pajuelo D."/>
            <person name="Ebbesson L."/>
            <person name="Teles M."/>
            <person name="MacKenzie S."/>
            <person name="Amaro C."/>
        </authorList>
    </citation>
    <scope>NUCLEOTIDE SEQUENCE</scope>
</reference>
<reference evidence="1" key="1">
    <citation type="submission" date="2014-11" db="EMBL/GenBank/DDBJ databases">
        <authorList>
            <person name="Amaro Gonzalez C."/>
        </authorList>
    </citation>
    <scope>NUCLEOTIDE SEQUENCE</scope>
</reference>
<proteinExistence type="predicted"/>
<dbReference type="EMBL" id="GBXM01031716">
    <property type="protein sequence ID" value="JAH76861.1"/>
    <property type="molecule type" value="Transcribed_RNA"/>
</dbReference>
<organism evidence="1">
    <name type="scientific">Anguilla anguilla</name>
    <name type="common">European freshwater eel</name>
    <name type="synonym">Muraena anguilla</name>
    <dbReference type="NCBI Taxonomy" id="7936"/>
    <lineage>
        <taxon>Eukaryota</taxon>
        <taxon>Metazoa</taxon>
        <taxon>Chordata</taxon>
        <taxon>Craniata</taxon>
        <taxon>Vertebrata</taxon>
        <taxon>Euteleostomi</taxon>
        <taxon>Actinopterygii</taxon>
        <taxon>Neopterygii</taxon>
        <taxon>Teleostei</taxon>
        <taxon>Anguilliformes</taxon>
        <taxon>Anguillidae</taxon>
        <taxon>Anguilla</taxon>
    </lineage>
</organism>
<protein>
    <submittedName>
        <fullName evidence="1">Uncharacterized protein</fullName>
    </submittedName>
</protein>
<sequence length="14" mass="1469">MSLHLAQGSELSVP</sequence>